<keyword evidence="4" id="KW-0238">DNA-binding</keyword>
<keyword evidence="3" id="KW-0229">DNA integration</keyword>
<evidence type="ECO:0000313" key="7">
    <source>
        <dbReference type="EMBL" id="KSV60067.1"/>
    </source>
</evidence>
<evidence type="ECO:0000256" key="5">
    <source>
        <dbReference type="ARBA" id="ARBA00023172"/>
    </source>
</evidence>
<dbReference type="GO" id="GO:0003677">
    <property type="term" value="F:DNA binding"/>
    <property type="evidence" value="ECO:0007669"/>
    <property type="project" value="UniProtKB-KW"/>
</dbReference>
<comment type="similarity">
    <text evidence="2">Belongs to the 'phage' integrase family.</text>
</comment>
<dbReference type="CDD" id="cd01189">
    <property type="entry name" value="INT_ICEBs1_C_like"/>
    <property type="match status" value="1"/>
</dbReference>
<gene>
    <name evidence="7" type="ORF">ASU35_17465</name>
</gene>
<comment type="function">
    <text evidence="1">Site-specific tyrosine recombinase, which acts by catalyzing the cutting and rejoining of the recombining DNA molecules.</text>
</comment>
<dbReference type="STRING" id="290052.ASU35_17465"/>
<evidence type="ECO:0000259" key="6">
    <source>
        <dbReference type="PROSITE" id="PS51898"/>
    </source>
</evidence>
<evidence type="ECO:0000256" key="3">
    <source>
        <dbReference type="ARBA" id="ARBA00022908"/>
    </source>
</evidence>
<dbReference type="Gene3D" id="1.10.443.10">
    <property type="entry name" value="Intergrase catalytic core"/>
    <property type="match status" value="1"/>
</dbReference>
<sequence>MTINNVRKSFYGKTKSEVKNKAKEYLNKIENGYKEPKKIVLNDYIEYWLKNYKLNKIEPTSYSRLYSVYIHQIKDTIGKNKIGDITTKDIQELIDNRANPISKDIKPLAMSGLKKILQLLRPCFNTAIQEEILYKNPCDNVILPKESCIQTETKKQFSLSDEEIERFKKAALSKYKTTHEYCSRDGFILLFMMNLGLRVGEVLALEWDDFDFNNKIVYINKTVQSNVMNFETGKSGTLIKKSTKTNAGIRILNLNDNVVEYLEELRKYNNRNNISSKYLCCTRVGTINSARNLQRSLDRILMKAQINKKVTLHTLRHTFGSVLLRKGVNIEVVSKLMGHANINITYNKYIHSIKEEEAKAMTMIKVC</sequence>
<feature type="domain" description="Tyr recombinase" evidence="6">
    <location>
        <begin position="154"/>
        <end position="362"/>
    </location>
</feature>
<comment type="caution">
    <text evidence="7">The sequence shown here is derived from an EMBL/GenBank/DDBJ whole genome shotgun (WGS) entry which is preliminary data.</text>
</comment>
<accession>A0A0V8QI45</accession>
<dbReference type="InterPro" id="IPR011010">
    <property type="entry name" value="DNA_brk_join_enz"/>
</dbReference>
<protein>
    <recommendedName>
        <fullName evidence="6">Tyr recombinase domain-containing protein</fullName>
    </recommendedName>
</protein>
<keyword evidence="5" id="KW-0233">DNA recombination</keyword>
<name>A0A0V8QI45_9FIRM</name>
<evidence type="ECO:0000256" key="1">
    <source>
        <dbReference type="ARBA" id="ARBA00003283"/>
    </source>
</evidence>
<dbReference type="InterPro" id="IPR004107">
    <property type="entry name" value="Integrase_SAM-like_N"/>
</dbReference>
<dbReference type="InterPro" id="IPR002104">
    <property type="entry name" value="Integrase_catalytic"/>
</dbReference>
<dbReference type="Proteomes" id="UP000054874">
    <property type="component" value="Unassembled WGS sequence"/>
</dbReference>
<keyword evidence="8" id="KW-1185">Reference proteome</keyword>
<proteinExistence type="inferred from homology"/>
<reference evidence="7 8" key="1">
    <citation type="submission" date="2015-11" db="EMBL/GenBank/DDBJ databases">
        <title>Butyribacter intestini gen. nov., sp. nov., a butyric acid-producing bacterium of the family Lachnospiraceae isolated from the human faeces.</title>
        <authorList>
            <person name="Zou Y."/>
            <person name="Xue W."/>
            <person name="Luo G."/>
            <person name="Lv M."/>
        </authorList>
    </citation>
    <scope>NUCLEOTIDE SEQUENCE [LARGE SCALE GENOMIC DNA]</scope>
    <source>
        <strain evidence="7 8">ACET-33324</strain>
    </source>
</reference>
<dbReference type="PROSITE" id="PS51898">
    <property type="entry name" value="TYR_RECOMBINASE"/>
    <property type="match status" value="1"/>
</dbReference>
<dbReference type="SUPFAM" id="SSF56349">
    <property type="entry name" value="DNA breaking-rejoining enzymes"/>
    <property type="match status" value="1"/>
</dbReference>
<dbReference type="PANTHER" id="PTHR30349">
    <property type="entry name" value="PHAGE INTEGRASE-RELATED"/>
    <property type="match status" value="1"/>
</dbReference>
<dbReference type="Pfam" id="PF14659">
    <property type="entry name" value="Phage_int_SAM_3"/>
    <property type="match status" value="1"/>
</dbReference>
<dbReference type="AlphaFoldDB" id="A0A0V8QI45"/>
<dbReference type="InterPro" id="IPR013762">
    <property type="entry name" value="Integrase-like_cat_sf"/>
</dbReference>
<evidence type="ECO:0000256" key="4">
    <source>
        <dbReference type="ARBA" id="ARBA00023125"/>
    </source>
</evidence>
<organism evidence="7 8">
    <name type="scientific">Acetivibrio ethanolgignens</name>
    <dbReference type="NCBI Taxonomy" id="290052"/>
    <lineage>
        <taxon>Bacteria</taxon>
        <taxon>Bacillati</taxon>
        <taxon>Bacillota</taxon>
        <taxon>Clostridia</taxon>
        <taxon>Eubacteriales</taxon>
        <taxon>Oscillospiraceae</taxon>
        <taxon>Acetivibrio</taxon>
    </lineage>
</organism>
<dbReference type="InterPro" id="IPR010998">
    <property type="entry name" value="Integrase_recombinase_N"/>
</dbReference>
<dbReference type="Gene3D" id="1.10.150.130">
    <property type="match status" value="1"/>
</dbReference>
<dbReference type="GO" id="GO:0015074">
    <property type="term" value="P:DNA integration"/>
    <property type="evidence" value="ECO:0007669"/>
    <property type="project" value="UniProtKB-KW"/>
</dbReference>
<dbReference type="EMBL" id="LNAM01000047">
    <property type="protein sequence ID" value="KSV60067.1"/>
    <property type="molecule type" value="Genomic_DNA"/>
</dbReference>
<evidence type="ECO:0000313" key="8">
    <source>
        <dbReference type="Proteomes" id="UP000054874"/>
    </source>
</evidence>
<dbReference type="InterPro" id="IPR050090">
    <property type="entry name" value="Tyrosine_recombinase_XerCD"/>
</dbReference>
<dbReference type="Pfam" id="PF00589">
    <property type="entry name" value="Phage_integrase"/>
    <property type="match status" value="1"/>
</dbReference>
<dbReference type="GO" id="GO:0006310">
    <property type="term" value="P:DNA recombination"/>
    <property type="evidence" value="ECO:0007669"/>
    <property type="project" value="UniProtKB-KW"/>
</dbReference>
<evidence type="ECO:0000256" key="2">
    <source>
        <dbReference type="ARBA" id="ARBA00008857"/>
    </source>
</evidence>